<proteinExistence type="predicted"/>
<sequence length="171" mass="21479">MDTEKDEDWEKEYYELMRIALLKWTKDCKDCQACRRKQSEDEEAERRAERRAKRREERKKIKENIRKQKKVWKLAQDRARAAKDKDRRYRKKMRASHRKKVQWRKKRYWLPMRIFHLLFWIRPMNMLIANVSQICDWSRLSNEIHVSKYRSKKKRKKRLLVNVCQMRRSPP</sequence>
<reference evidence="3" key="1">
    <citation type="submission" date="2017-10" db="EMBL/GenBank/DDBJ databases">
        <title>Rapid genome shrinkage in a self-fertile nematode reveals novel sperm competition proteins.</title>
        <authorList>
            <person name="Yin D."/>
            <person name="Schwarz E.M."/>
            <person name="Thomas C.G."/>
            <person name="Felde R.L."/>
            <person name="Korf I.F."/>
            <person name="Cutter A.D."/>
            <person name="Schartner C.M."/>
            <person name="Ralston E.J."/>
            <person name="Meyer B.J."/>
            <person name="Haag E.S."/>
        </authorList>
    </citation>
    <scope>NUCLEOTIDE SEQUENCE [LARGE SCALE GENOMIC DNA]</scope>
    <source>
        <strain evidence="3">JU1422</strain>
    </source>
</reference>
<dbReference type="AlphaFoldDB" id="A0A2G5TDH7"/>
<evidence type="ECO:0000313" key="3">
    <source>
        <dbReference type="Proteomes" id="UP000230233"/>
    </source>
</evidence>
<evidence type="ECO:0000256" key="1">
    <source>
        <dbReference type="SAM" id="MobiDB-lite"/>
    </source>
</evidence>
<protein>
    <submittedName>
        <fullName evidence="2">Uncharacterized protein</fullName>
    </submittedName>
</protein>
<keyword evidence="3" id="KW-1185">Reference proteome</keyword>
<dbReference type="Proteomes" id="UP000230233">
    <property type="component" value="Chromosome V"/>
</dbReference>
<organism evidence="2 3">
    <name type="scientific">Caenorhabditis nigoni</name>
    <dbReference type="NCBI Taxonomy" id="1611254"/>
    <lineage>
        <taxon>Eukaryota</taxon>
        <taxon>Metazoa</taxon>
        <taxon>Ecdysozoa</taxon>
        <taxon>Nematoda</taxon>
        <taxon>Chromadorea</taxon>
        <taxon>Rhabditida</taxon>
        <taxon>Rhabditina</taxon>
        <taxon>Rhabditomorpha</taxon>
        <taxon>Rhabditoidea</taxon>
        <taxon>Rhabditidae</taxon>
        <taxon>Peloderinae</taxon>
        <taxon>Caenorhabditis</taxon>
    </lineage>
</organism>
<comment type="caution">
    <text evidence="2">The sequence shown here is derived from an EMBL/GenBank/DDBJ whole genome shotgun (WGS) entry which is preliminary data.</text>
</comment>
<accession>A0A2G5TDH7</accession>
<dbReference type="EMBL" id="PDUG01000005">
    <property type="protein sequence ID" value="PIC25308.1"/>
    <property type="molecule type" value="Genomic_DNA"/>
</dbReference>
<gene>
    <name evidence="2" type="primary">Cnig_chr_V.g18287</name>
    <name evidence="2" type="ORF">B9Z55_018287</name>
</gene>
<evidence type="ECO:0000313" key="2">
    <source>
        <dbReference type="EMBL" id="PIC25308.1"/>
    </source>
</evidence>
<name>A0A2G5TDH7_9PELO</name>
<feature type="region of interest" description="Disordered" evidence="1">
    <location>
        <begin position="35"/>
        <end position="62"/>
    </location>
</feature>